<keyword evidence="2 6" id="KW-0808">Transferase</keyword>
<reference evidence="5 7" key="1">
    <citation type="submission" date="2017-09" db="EMBL/GenBank/DDBJ databases">
        <title>Complete Genome Sequences of Two Strains of the Meat Spoilage Bacterium Brochothrix thermosphacta Isolated from Ground Chicken.</title>
        <authorList>
            <person name="Paoli G.C."/>
            <person name="Wijey C."/>
            <person name="Chen C.-Y."/>
            <person name="Nguyen L."/>
            <person name="Yan X."/>
            <person name="Irwin P.L."/>
        </authorList>
    </citation>
    <scope>NUCLEOTIDE SEQUENCE [LARGE SCALE GENOMIC DNA]</scope>
    <source>
        <strain evidence="5 7">BI</strain>
    </source>
</reference>
<dbReference type="InterPro" id="IPR002505">
    <property type="entry name" value="PTA_PTB"/>
</dbReference>
<evidence type="ECO:0000256" key="3">
    <source>
        <dbReference type="ARBA" id="ARBA00023315"/>
    </source>
</evidence>
<gene>
    <name evidence="6" type="ORF">BTBSAS_100103</name>
    <name evidence="5" type="ORF">CNY62_01985</name>
</gene>
<name>A0A291BVQ7_BROTH</name>
<dbReference type="InterPro" id="IPR050500">
    <property type="entry name" value="Phos_Acetyltrans/Butyryltrans"/>
</dbReference>
<dbReference type="SUPFAM" id="SSF53659">
    <property type="entry name" value="Isocitrate/Isopropylmalate dehydrogenase-like"/>
    <property type="match status" value="1"/>
</dbReference>
<dbReference type="PANTHER" id="PTHR43356:SF2">
    <property type="entry name" value="PHOSPHATE ACETYLTRANSFERASE"/>
    <property type="match status" value="1"/>
</dbReference>
<dbReference type="PIRSF" id="PIRSF000428">
    <property type="entry name" value="P_Ac_trans"/>
    <property type="match status" value="1"/>
</dbReference>
<keyword evidence="3 6" id="KW-0012">Acyltransferase</keyword>
<dbReference type="GO" id="GO:0050182">
    <property type="term" value="F:phosphate butyryltransferase activity"/>
    <property type="evidence" value="ECO:0007669"/>
    <property type="project" value="UniProtKB-EC"/>
</dbReference>
<evidence type="ECO:0000256" key="1">
    <source>
        <dbReference type="ARBA" id="ARBA00005656"/>
    </source>
</evidence>
<dbReference type="Proteomes" id="UP000243591">
    <property type="component" value="Chromosome"/>
</dbReference>
<dbReference type="EMBL" id="OUNC01000002">
    <property type="protein sequence ID" value="SPP26634.1"/>
    <property type="molecule type" value="Genomic_DNA"/>
</dbReference>
<sequence length="282" mass="30011">MSGVMATRTVAIAGADAYIIDAFVKPAAEKNICHFIIFGCEDIDVSDITGCQYTKCETIDETVSGAVQAVQAKKAQIIMKGNIHTSMLLSAILKRENNLRDKKVLSQVSVINFKDGSRQWVMSDPGLNIAPDVATKIEISKNAIDVAKNIGITCPKVALLSAVETVSPKMQSSVDAKAVADYFAENPYDAIVEGPISMDIATDAHSAVAKKYPGEIQGDADVLIVPNIESGNLMYKTITHFIPSVISGAIIGAKVPVVLTSRSDSLDSKLASLELAIQNVVD</sequence>
<feature type="domain" description="Phosphate acetyl/butaryl transferase" evidence="4">
    <location>
        <begin position="58"/>
        <end position="271"/>
    </location>
</feature>
<proteinExistence type="inferred from homology"/>
<evidence type="ECO:0000313" key="5">
    <source>
        <dbReference type="EMBL" id="ATF25254.1"/>
    </source>
</evidence>
<keyword evidence="7" id="KW-1185">Reference proteome</keyword>
<evidence type="ECO:0000259" key="4">
    <source>
        <dbReference type="Pfam" id="PF01515"/>
    </source>
</evidence>
<reference evidence="6" key="2">
    <citation type="submission" date="2018-04" db="EMBL/GenBank/DDBJ databases">
        <authorList>
            <person name="Go L.Y."/>
            <person name="Mitchell J.A."/>
        </authorList>
    </citation>
    <scope>NUCLEOTIDE SEQUENCE</scope>
    <source>
        <strain evidence="6">BSAS1 3</strain>
    </source>
</reference>
<dbReference type="InterPro" id="IPR012147">
    <property type="entry name" value="P_Ac_Bu_trans"/>
</dbReference>
<protein>
    <submittedName>
        <fullName evidence="5">Phosphotransacetylase</fullName>
    </submittedName>
    <submittedName>
        <fullName evidence="6">Putative phosphate butyryltransferase</fullName>
        <ecNumber evidence="6">2.3.1.19</ecNumber>
    </submittedName>
</protein>
<accession>A0A291BVQ7</accession>
<dbReference type="PANTHER" id="PTHR43356">
    <property type="entry name" value="PHOSPHATE ACETYLTRANSFERASE"/>
    <property type="match status" value="1"/>
</dbReference>
<dbReference type="EC" id="2.3.1.19" evidence="6"/>
<dbReference type="KEGG" id="bths:CNY62_01985"/>
<evidence type="ECO:0000313" key="8">
    <source>
        <dbReference type="Proteomes" id="UP000270190"/>
    </source>
</evidence>
<comment type="similarity">
    <text evidence="1">Belongs to the phosphate acetyltransferase and butyryltransferase family.</text>
</comment>
<reference evidence="8" key="3">
    <citation type="submission" date="2018-04" db="EMBL/GenBank/DDBJ databases">
        <authorList>
            <person name="Illikoud N."/>
        </authorList>
    </citation>
    <scope>NUCLEOTIDE SEQUENCE [LARGE SCALE GENOMIC DNA]</scope>
</reference>
<dbReference type="STRING" id="2756.BFR44_01600"/>
<dbReference type="Proteomes" id="UP000270190">
    <property type="component" value="Unassembled WGS sequence"/>
</dbReference>
<dbReference type="AlphaFoldDB" id="A0A291BVQ7"/>
<dbReference type="EMBL" id="CP023483">
    <property type="protein sequence ID" value="ATF25254.1"/>
    <property type="molecule type" value="Genomic_DNA"/>
</dbReference>
<evidence type="ECO:0000256" key="2">
    <source>
        <dbReference type="ARBA" id="ARBA00022679"/>
    </source>
</evidence>
<dbReference type="Pfam" id="PF01515">
    <property type="entry name" value="PTA_PTB"/>
    <property type="match status" value="1"/>
</dbReference>
<dbReference type="Gene3D" id="3.40.718.10">
    <property type="entry name" value="Isopropylmalate Dehydrogenase"/>
    <property type="match status" value="1"/>
</dbReference>
<evidence type="ECO:0000313" key="7">
    <source>
        <dbReference type="Proteomes" id="UP000243591"/>
    </source>
</evidence>
<organism evidence="5 7">
    <name type="scientific">Brochothrix thermosphacta</name>
    <name type="common">Microbacterium thermosphactum</name>
    <dbReference type="NCBI Taxonomy" id="2756"/>
    <lineage>
        <taxon>Bacteria</taxon>
        <taxon>Bacillati</taxon>
        <taxon>Bacillota</taxon>
        <taxon>Bacilli</taxon>
        <taxon>Bacillales</taxon>
        <taxon>Listeriaceae</taxon>
        <taxon>Brochothrix</taxon>
    </lineage>
</organism>
<evidence type="ECO:0000313" key="6">
    <source>
        <dbReference type="EMBL" id="SPP26634.1"/>
    </source>
</evidence>